<evidence type="ECO:0000313" key="2">
    <source>
        <dbReference type="EMBL" id="CAK7225471.1"/>
    </source>
</evidence>
<name>A0ABP0C2K1_9PEZI</name>
<feature type="compositionally biased region" description="Low complexity" evidence="1">
    <location>
        <begin position="1"/>
        <end position="14"/>
    </location>
</feature>
<evidence type="ECO:0000313" key="3">
    <source>
        <dbReference type="Proteomes" id="UP001642406"/>
    </source>
</evidence>
<organism evidence="2 3">
    <name type="scientific">Sporothrix bragantina</name>
    <dbReference type="NCBI Taxonomy" id="671064"/>
    <lineage>
        <taxon>Eukaryota</taxon>
        <taxon>Fungi</taxon>
        <taxon>Dikarya</taxon>
        <taxon>Ascomycota</taxon>
        <taxon>Pezizomycotina</taxon>
        <taxon>Sordariomycetes</taxon>
        <taxon>Sordariomycetidae</taxon>
        <taxon>Ophiostomatales</taxon>
        <taxon>Ophiostomataceae</taxon>
        <taxon>Sporothrix</taxon>
    </lineage>
</organism>
<accession>A0ABP0C2K1</accession>
<dbReference type="EMBL" id="CAWUHC010000053">
    <property type="protein sequence ID" value="CAK7225471.1"/>
    <property type="molecule type" value="Genomic_DNA"/>
</dbReference>
<proteinExistence type="predicted"/>
<keyword evidence="3" id="KW-1185">Reference proteome</keyword>
<gene>
    <name evidence="2" type="ORF">SBRCBS47491_005901</name>
</gene>
<evidence type="ECO:0008006" key="4">
    <source>
        <dbReference type="Google" id="ProtNLM"/>
    </source>
</evidence>
<feature type="compositionally biased region" description="Basic and acidic residues" evidence="1">
    <location>
        <begin position="15"/>
        <end position="27"/>
    </location>
</feature>
<evidence type="ECO:0000256" key="1">
    <source>
        <dbReference type="SAM" id="MobiDB-lite"/>
    </source>
</evidence>
<sequence>MSPTDSTTTEITTSDTHEEQLSEHTEAQEEAWPGDRNPSANDAAEAYSPLNIDFLPTFRNGVLAESQSRAAASVAGIDTIGSILARSMAIDPLFWPMGMFSTSSIPDNIDQLVSQCSTGFLQTTIFLRDAPVSLFTHSPRPQYLTLALAAIGSLLAGEAAEVSAQYWHDAVRLMTGELEIDNREARSFDLLKAWLLLETYAVLSSDQSVWKQANMAHGYVETAVSRLIRQDQLHLRENDPPADYIL</sequence>
<reference evidence="2 3" key="1">
    <citation type="submission" date="2024-01" db="EMBL/GenBank/DDBJ databases">
        <authorList>
            <person name="Allen C."/>
            <person name="Tagirdzhanova G."/>
        </authorList>
    </citation>
    <scope>NUCLEOTIDE SEQUENCE [LARGE SCALE GENOMIC DNA]</scope>
</reference>
<dbReference type="Proteomes" id="UP001642406">
    <property type="component" value="Unassembled WGS sequence"/>
</dbReference>
<feature type="region of interest" description="Disordered" evidence="1">
    <location>
        <begin position="1"/>
        <end position="43"/>
    </location>
</feature>
<comment type="caution">
    <text evidence="2">The sequence shown here is derived from an EMBL/GenBank/DDBJ whole genome shotgun (WGS) entry which is preliminary data.</text>
</comment>
<protein>
    <recommendedName>
        <fullName evidence="4">C6 zinc finger domain containing protein</fullName>
    </recommendedName>
</protein>